<gene>
    <name evidence="1" type="ORF">HP507_14275</name>
</gene>
<evidence type="ECO:0000313" key="2">
    <source>
        <dbReference type="Proteomes" id="UP000573001"/>
    </source>
</evidence>
<reference evidence="1 2" key="1">
    <citation type="submission" date="2020-05" db="EMBL/GenBank/DDBJ databases">
        <title>Genome Sequencing of Type Strains.</title>
        <authorList>
            <person name="Lemaire J.F."/>
            <person name="Inderbitzin P."/>
            <person name="Gregorio O.A."/>
            <person name="Collins S.B."/>
            <person name="Wespe N."/>
            <person name="Knight-Connoni V."/>
        </authorList>
    </citation>
    <scope>NUCLEOTIDE SEQUENCE [LARGE SCALE GENOMIC DNA]</scope>
    <source>
        <strain evidence="1 2">ATCC 19096</strain>
    </source>
</reference>
<keyword evidence="2" id="KW-1185">Reference proteome</keyword>
<dbReference type="EMBL" id="JABMCE010000084">
    <property type="protein sequence ID" value="NUU14997.1"/>
    <property type="molecule type" value="Genomic_DNA"/>
</dbReference>
<accession>A0ABX2MAD2</accession>
<organism evidence="1 2">
    <name type="scientific">Curtobacterium pusillum</name>
    <dbReference type="NCBI Taxonomy" id="69373"/>
    <lineage>
        <taxon>Bacteria</taxon>
        <taxon>Bacillati</taxon>
        <taxon>Actinomycetota</taxon>
        <taxon>Actinomycetes</taxon>
        <taxon>Micrococcales</taxon>
        <taxon>Microbacteriaceae</taxon>
        <taxon>Curtobacterium</taxon>
    </lineage>
</organism>
<name>A0ABX2MAD2_9MICO</name>
<comment type="caution">
    <text evidence="1">The sequence shown here is derived from an EMBL/GenBank/DDBJ whole genome shotgun (WGS) entry which is preliminary data.</text>
</comment>
<proteinExistence type="predicted"/>
<protein>
    <submittedName>
        <fullName evidence="1">Uncharacterized protein</fullName>
    </submittedName>
</protein>
<dbReference type="RefSeq" id="WP_175352454.1">
    <property type="nucleotide sequence ID" value="NZ_BAAAWQ010000001.1"/>
</dbReference>
<sequence length="51" mass="5446">MTTILQQTTVRSPLALDAVLGRLERAAARLPHVLALPIIVAHASLSAVAYR</sequence>
<dbReference type="Proteomes" id="UP000573001">
    <property type="component" value="Unassembled WGS sequence"/>
</dbReference>
<evidence type="ECO:0000313" key="1">
    <source>
        <dbReference type="EMBL" id="NUU14997.1"/>
    </source>
</evidence>